<evidence type="ECO:0000256" key="1">
    <source>
        <dbReference type="SAM" id="Phobius"/>
    </source>
</evidence>
<sequence>MMESRLTALIVLLLLVVILVDLPVGMRRRYRLRTRIDWESHYQLLSDEDQFKKYYKMSYASFMALAAKREPYLAVDEKQSRNRTGIEPITHINKLQMCLRWLSGGSYHDIRTNSGVSVGAFYAAIHEVVDAIIALPDLQLRFPTTVAAQRHAAKSFERLNSSRVVKGCIGAVEGWLCPIRVPWRNEVARVRTFSLVTTRGMELTCRLSVITLVDLLE</sequence>
<evidence type="ECO:0000313" key="3">
    <source>
        <dbReference type="Proteomes" id="UP000429523"/>
    </source>
</evidence>
<dbReference type="Proteomes" id="UP000429523">
    <property type="component" value="Unassembled WGS sequence"/>
</dbReference>
<evidence type="ECO:0008006" key="4">
    <source>
        <dbReference type="Google" id="ProtNLM"/>
    </source>
</evidence>
<keyword evidence="1" id="KW-0812">Transmembrane</keyword>
<name>A0A6A3EDJ6_9STRA</name>
<comment type="caution">
    <text evidence="2">The sequence shown here is derived from an EMBL/GenBank/DDBJ whole genome shotgun (WGS) entry which is preliminary data.</text>
</comment>
<feature type="transmembrane region" description="Helical" evidence="1">
    <location>
        <begin position="6"/>
        <end position="26"/>
    </location>
</feature>
<evidence type="ECO:0000313" key="2">
    <source>
        <dbReference type="EMBL" id="KAE8931635.1"/>
    </source>
</evidence>
<protein>
    <recommendedName>
        <fullName evidence="4">DDE Tnp4 domain-containing protein</fullName>
    </recommendedName>
</protein>
<gene>
    <name evidence="2" type="ORF">PF009_g18313</name>
</gene>
<keyword evidence="1" id="KW-0472">Membrane</keyword>
<dbReference type="AlphaFoldDB" id="A0A6A3EDJ6"/>
<proteinExistence type="predicted"/>
<organism evidence="2 3">
    <name type="scientific">Phytophthora fragariae</name>
    <dbReference type="NCBI Taxonomy" id="53985"/>
    <lineage>
        <taxon>Eukaryota</taxon>
        <taxon>Sar</taxon>
        <taxon>Stramenopiles</taxon>
        <taxon>Oomycota</taxon>
        <taxon>Peronosporomycetes</taxon>
        <taxon>Peronosporales</taxon>
        <taxon>Peronosporaceae</taxon>
        <taxon>Phytophthora</taxon>
    </lineage>
</organism>
<reference evidence="2 3" key="1">
    <citation type="submission" date="2018-08" db="EMBL/GenBank/DDBJ databases">
        <title>Genomic investigation of the strawberry pathogen Phytophthora fragariae indicates pathogenicity is determined by transcriptional variation in three key races.</title>
        <authorList>
            <person name="Adams T.M."/>
            <person name="Armitage A.D."/>
            <person name="Sobczyk M.K."/>
            <person name="Bates H.J."/>
            <person name="Dunwell J.M."/>
            <person name="Nellist C.F."/>
            <person name="Harrison R.J."/>
        </authorList>
    </citation>
    <scope>NUCLEOTIDE SEQUENCE [LARGE SCALE GENOMIC DNA]</scope>
    <source>
        <strain evidence="2 3">NOV-9</strain>
    </source>
</reference>
<keyword evidence="1" id="KW-1133">Transmembrane helix</keyword>
<accession>A0A6A3EDJ6</accession>
<dbReference type="EMBL" id="QXGF01001217">
    <property type="protein sequence ID" value="KAE8931635.1"/>
    <property type="molecule type" value="Genomic_DNA"/>
</dbReference>